<evidence type="ECO:0000256" key="6">
    <source>
        <dbReference type="ARBA" id="ARBA00022989"/>
    </source>
</evidence>
<feature type="transmembrane region" description="Helical" evidence="9">
    <location>
        <begin position="167"/>
        <end position="184"/>
    </location>
</feature>
<evidence type="ECO:0000256" key="7">
    <source>
        <dbReference type="ARBA" id="ARBA00023136"/>
    </source>
</evidence>
<evidence type="ECO:0000256" key="5">
    <source>
        <dbReference type="ARBA" id="ARBA00022692"/>
    </source>
</evidence>
<dbReference type="Gene3D" id="1.25.40.10">
    <property type="entry name" value="Tetratricopeptide repeat domain"/>
    <property type="match status" value="1"/>
</dbReference>
<dbReference type="InterPro" id="IPR011990">
    <property type="entry name" value="TPR-like_helical_dom_sf"/>
</dbReference>
<evidence type="ECO:0000256" key="2">
    <source>
        <dbReference type="ARBA" id="ARBA00022475"/>
    </source>
</evidence>
<dbReference type="PANTHER" id="PTHR33908:SF11">
    <property type="entry name" value="MEMBRANE PROTEIN"/>
    <property type="match status" value="1"/>
</dbReference>
<keyword evidence="7 9" id="KW-0472">Membrane</keyword>
<protein>
    <recommendedName>
        <fullName evidence="12">Glycosyltransferase RgtA/B/C/D-like domain-containing protein</fullName>
    </recommendedName>
</protein>
<feature type="compositionally biased region" description="Gly residues" evidence="8">
    <location>
        <begin position="8"/>
        <end position="23"/>
    </location>
</feature>
<reference evidence="10 11" key="1">
    <citation type="submission" date="2018-02" db="EMBL/GenBank/DDBJ databases">
        <authorList>
            <person name="Moore K."/>
            <person name="Momper L."/>
        </authorList>
    </citation>
    <scope>NUCLEOTIDE SEQUENCE [LARGE SCALE GENOMIC DNA]</scope>
    <source>
        <strain evidence="10 11">CCALA 015</strain>
    </source>
</reference>
<evidence type="ECO:0000256" key="3">
    <source>
        <dbReference type="ARBA" id="ARBA00022676"/>
    </source>
</evidence>
<proteinExistence type="predicted"/>
<feature type="transmembrane region" description="Helical" evidence="9">
    <location>
        <begin position="394"/>
        <end position="414"/>
    </location>
</feature>
<keyword evidence="4" id="KW-0808">Transferase</keyword>
<keyword evidence="6 9" id="KW-1133">Transmembrane helix</keyword>
<organism evidence="10 11">
    <name type="scientific">Aphanothece cf. minutissima CCALA 015</name>
    <dbReference type="NCBI Taxonomy" id="2107695"/>
    <lineage>
        <taxon>Bacteria</taxon>
        <taxon>Bacillati</taxon>
        <taxon>Cyanobacteriota</taxon>
        <taxon>Cyanophyceae</taxon>
        <taxon>Oscillatoriophycideae</taxon>
        <taxon>Chroococcales</taxon>
        <taxon>Aphanothecaceae</taxon>
        <taxon>Aphanothece</taxon>
    </lineage>
</organism>
<dbReference type="PANTHER" id="PTHR33908">
    <property type="entry name" value="MANNOSYLTRANSFERASE YKCB-RELATED"/>
    <property type="match status" value="1"/>
</dbReference>
<evidence type="ECO:0000256" key="4">
    <source>
        <dbReference type="ARBA" id="ARBA00022679"/>
    </source>
</evidence>
<evidence type="ECO:0000256" key="1">
    <source>
        <dbReference type="ARBA" id="ARBA00004651"/>
    </source>
</evidence>
<accession>A0ABX5F3T9</accession>
<gene>
    <name evidence="10" type="ORF">C7B81_15990</name>
</gene>
<feature type="region of interest" description="Disordered" evidence="8">
    <location>
        <begin position="1"/>
        <end position="24"/>
    </location>
</feature>
<feature type="transmembrane region" description="Helical" evidence="9">
    <location>
        <begin position="33"/>
        <end position="50"/>
    </location>
</feature>
<dbReference type="Proteomes" id="UP000238218">
    <property type="component" value="Unassembled WGS sequence"/>
</dbReference>
<feature type="transmembrane region" description="Helical" evidence="9">
    <location>
        <begin position="344"/>
        <end position="362"/>
    </location>
</feature>
<reference evidence="10 11" key="2">
    <citation type="submission" date="2018-03" db="EMBL/GenBank/DDBJ databases">
        <title>The ancient ancestry and fast evolution of plastids.</title>
        <authorList>
            <person name="Moore K.R."/>
            <person name="Magnabosco C."/>
            <person name="Momper L."/>
            <person name="Gold D.A."/>
            <person name="Bosak T."/>
            <person name="Fournier G.P."/>
        </authorList>
    </citation>
    <scope>NUCLEOTIDE SEQUENCE [LARGE SCALE GENOMIC DNA]</scope>
    <source>
        <strain evidence="10 11">CCALA 015</strain>
    </source>
</reference>
<evidence type="ECO:0008006" key="12">
    <source>
        <dbReference type="Google" id="ProtNLM"/>
    </source>
</evidence>
<dbReference type="EMBL" id="PVWP01000016">
    <property type="protein sequence ID" value="PSB35773.1"/>
    <property type="molecule type" value="Genomic_DNA"/>
</dbReference>
<evidence type="ECO:0000313" key="11">
    <source>
        <dbReference type="Proteomes" id="UP000238218"/>
    </source>
</evidence>
<feature type="transmembrane region" description="Helical" evidence="9">
    <location>
        <begin position="218"/>
        <end position="236"/>
    </location>
</feature>
<evidence type="ECO:0000313" key="10">
    <source>
        <dbReference type="EMBL" id="PSB35773.1"/>
    </source>
</evidence>
<keyword evidence="3" id="KW-0328">Glycosyltransferase</keyword>
<evidence type="ECO:0000256" key="9">
    <source>
        <dbReference type="SAM" id="Phobius"/>
    </source>
</evidence>
<feature type="transmembrane region" description="Helical" evidence="9">
    <location>
        <begin position="196"/>
        <end position="212"/>
    </location>
</feature>
<keyword evidence="11" id="KW-1185">Reference proteome</keyword>
<feature type="transmembrane region" description="Helical" evidence="9">
    <location>
        <begin position="248"/>
        <end position="268"/>
    </location>
</feature>
<feature type="transmembrane region" description="Helical" evidence="9">
    <location>
        <begin position="368"/>
        <end position="387"/>
    </location>
</feature>
<dbReference type="InterPro" id="IPR050297">
    <property type="entry name" value="LipidA_mod_glycosyltrf_83"/>
</dbReference>
<comment type="subcellular location">
    <subcellularLocation>
        <location evidence="1">Cell membrane</location>
        <topology evidence="1">Multi-pass membrane protein</topology>
    </subcellularLocation>
</comment>
<name>A0ABX5F3T9_9CHRO</name>
<feature type="transmembrane region" description="Helical" evidence="9">
    <location>
        <begin position="303"/>
        <end position="323"/>
    </location>
</feature>
<feature type="transmembrane region" description="Helical" evidence="9">
    <location>
        <begin position="116"/>
        <end position="138"/>
    </location>
</feature>
<feature type="transmembrane region" description="Helical" evidence="9">
    <location>
        <begin position="145"/>
        <end position="161"/>
    </location>
</feature>
<keyword evidence="2" id="KW-1003">Cell membrane</keyword>
<evidence type="ECO:0000256" key="8">
    <source>
        <dbReference type="SAM" id="MobiDB-lite"/>
    </source>
</evidence>
<keyword evidence="5 9" id="KW-0812">Transmembrane</keyword>
<comment type="caution">
    <text evidence="10">The sequence shown here is derived from an EMBL/GenBank/DDBJ whole genome shotgun (WGS) entry which is preliminary data.</text>
</comment>
<sequence>MARAAAGPGAGALGAGPGSGGGPMRRARGRDGWILLGLWLAGVVLDVLWLQRHAQPPAWDQGEHLSRALGVWQVLGDAAPFDPLWWQRLWAETPTYRGPFTYLVTAPVFSLLGPGYGSAILSNSLFQALLLGSLYGLGRLAHGRAAGLWAAFLCAVAPALLNQRSDYLIDFSLTAVLTATWWLLTVRVLGRPRQPWLWSLGGGLGLGAVFLTRPTGLVMLWLPLLGLAWRAIAPLLRRGRPGPRARFGRLAEALLAAAAATAVAWPWWSQNWLTILSTVNKARQWGVLYQDGLEANTLAGWLFYPRLLPTMAGAGLVAVVVAGGALSRWQRRGTPAAVLPWRRLAWWLSFPLGALLLATLMSTKDFRFVLPLVPQLCLGLGIVLASAAGRWTPVWRLAVVGIGIWGALASQFALAANPTAFPPRPPVAGPPWPLEAIVATIRQRSPHQLSTLAVLPDSQGLNAFNLDAEGRRQTFRVAARQTVAHVDQLDGDLAGFDWFLLKGGDQGVMSDERQAALDGLVRRSPAFQAVGSWPLPDGSRAELFGRRDLGLEVVPVACGPRGDLALSLAVEPPPPLRPGSRAVLVSRLRGPAAEMRDGLLLLDWLPQPSAASGPLATGTGPAWRHDRGIGQGMVRAEPGGCLEVRERLALVVPGALPDGSYRLRARALDRQGRPLALRSAPLTLTVAGGGASQPMDAGAPPNRIDQLVALGRLLRAGDLDRLFRQVGQINQRDPQQVYLSQGERLLRARLQETDADPGEAGLEDLYGLALAQALQRHADGAVDTLQRIVSLEPTNPHALMALGFVQLYRFHPGQAQVALDAAARLDPGNRTLRTLRAVARGLRLDVAGTLALLR</sequence>
<dbReference type="SUPFAM" id="SSF48452">
    <property type="entry name" value="TPR-like"/>
    <property type="match status" value="1"/>
</dbReference>